<keyword evidence="5" id="KW-1185">Reference proteome</keyword>
<dbReference type="OrthoDB" id="3234968at2759"/>
<feature type="compositionally biased region" description="Low complexity" evidence="1">
    <location>
        <begin position="403"/>
        <end position="417"/>
    </location>
</feature>
<dbReference type="Gene3D" id="2.60.120.260">
    <property type="entry name" value="Galactose-binding domain-like"/>
    <property type="match status" value="1"/>
</dbReference>
<evidence type="ECO:0000313" key="4">
    <source>
        <dbReference type="EMBL" id="KAG5634304.1"/>
    </source>
</evidence>
<feature type="compositionally biased region" description="Pro residues" evidence="1">
    <location>
        <begin position="245"/>
        <end position="260"/>
    </location>
</feature>
<proteinExistence type="predicted"/>
<dbReference type="AlphaFoldDB" id="A0A9P7K2M3"/>
<feature type="compositionally biased region" description="Acidic residues" evidence="1">
    <location>
        <begin position="329"/>
        <end position="348"/>
    </location>
</feature>
<feature type="region of interest" description="Disordered" evidence="1">
    <location>
        <begin position="310"/>
        <end position="424"/>
    </location>
</feature>
<organism evidence="4 5">
    <name type="scientific">Sphagnurus paluster</name>
    <dbReference type="NCBI Taxonomy" id="117069"/>
    <lineage>
        <taxon>Eukaryota</taxon>
        <taxon>Fungi</taxon>
        <taxon>Dikarya</taxon>
        <taxon>Basidiomycota</taxon>
        <taxon>Agaricomycotina</taxon>
        <taxon>Agaricomycetes</taxon>
        <taxon>Agaricomycetidae</taxon>
        <taxon>Agaricales</taxon>
        <taxon>Tricholomatineae</taxon>
        <taxon>Lyophyllaceae</taxon>
        <taxon>Sphagnurus</taxon>
    </lineage>
</organism>
<feature type="compositionally biased region" description="Gly residues" evidence="1">
    <location>
        <begin position="316"/>
        <end position="327"/>
    </location>
</feature>
<gene>
    <name evidence="4" type="ORF">H0H81_002475</name>
</gene>
<feature type="region of interest" description="Disordered" evidence="1">
    <location>
        <begin position="158"/>
        <end position="192"/>
    </location>
</feature>
<evidence type="ECO:0000256" key="2">
    <source>
        <dbReference type="SAM" id="Phobius"/>
    </source>
</evidence>
<reference evidence="4" key="1">
    <citation type="submission" date="2021-02" db="EMBL/GenBank/DDBJ databases">
        <authorList>
            <person name="Nieuwenhuis M."/>
            <person name="Van De Peppel L.J.J."/>
        </authorList>
    </citation>
    <scope>NUCLEOTIDE SEQUENCE</scope>
    <source>
        <strain evidence="4">D49</strain>
    </source>
</reference>
<name>A0A9P7K2M3_9AGAR</name>
<protein>
    <submittedName>
        <fullName evidence="4">Uncharacterized protein</fullName>
    </submittedName>
</protein>
<feature type="region of interest" description="Disordered" evidence="1">
    <location>
        <begin position="281"/>
        <end position="300"/>
    </location>
</feature>
<accession>A0A9P7K2M3</accession>
<feature type="region of interest" description="Disordered" evidence="1">
    <location>
        <begin position="238"/>
        <end position="270"/>
    </location>
</feature>
<dbReference type="Proteomes" id="UP000717328">
    <property type="component" value="Unassembled WGS sequence"/>
</dbReference>
<keyword evidence="2" id="KW-0472">Membrane</keyword>
<comment type="caution">
    <text evidence="4">The sequence shown here is derived from an EMBL/GenBank/DDBJ whole genome shotgun (WGS) entry which is preliminary data.</text>
</comment>
<evidence type="ECO:0000256" key="3">
    <source>
        <dbReference type="SAM" id="SignalP"/>
    </source>
</evidence>
<feature type="transmembrane region" description="Helical" evidence="2">
    <location>
        <begin position="196"/>
        <end position="218"/>
    </location>
</feature>
<sequence>MLDIHLALLLSLPWLHFARCAHNVTVNHQDPSIQYTPPASWIVSAPSTLDAAGTHMLTQDPAATATFTFTGVAVYFLSPLWPYAVNTAVSLDAAPPVLVDLVDHSRPTADGGPETVQSQVRWSAAGLANTKHTLVISVGARQSFAVVDALIYTTLDPASSATPPTSSMATFTAPLSTPSPPSSTSTSSSSSSSPHILPIILGTALGAIALLILLLLLICCCKRRRRRPVSEPWSVTGIPYAVASPGPPVSTVPPPPPPPGAANRDSGGSYGYEAAAGARASYDSGHAMPPTGTSTGRRTVPEVVRYSHGATSSIGTGAGLAGVGAGGMPDDDDDERAGEGEGEGEGDTDSWQGTTAQIAARYMSAPHQYYTHSYGRGDRAKLFPTPPTPRDSRGADRTVTVTAASMARSESSSAPSAGRWGSGG</sequence>
<reference evidence="4" key="2">
    <citation type="submission" date="2021-10" db="EMBL/GenBank/DDBJ databases">
        <title>Phylogenomics reveals ancestral predisposition of the termite-cultivated fungus Termitomyces towards a domesticated lifestyle.</title>
        <authorList>
            <person name="Auxier B."/>
            <person name="Grum-Grzhimaylo A."/>
            <person name="Cardenas M.E."/>
            <person name="Lodge J.D."/>
            <person name="Laessoe T."/>
            <person name="Pedersen O."/>
            <person name="Smith M.E."/>
            <person name="Kuyper T.W."/>
            <person name="Franco-Molano E.A."/>
            <person name="Baroni T.J."/>
            <person name="Aanen D.K."/>
        </authorList>
    </citation>
    <scope>NUCLEOTIDE SEQUENCE</scope>
    <source>
        <strain evidence="4">D49</strain>
    </source>
</reference>
<feature type="chain" id="PRO_5040150556" evidence="3">
    <location>
        <begin position="21"/>
        <end position="424"/>
    </location>
</feature>
<feature type="signal peptide" evidence="3">
    <location>
        <begin position="1"/>
        <end position="20"/>
    </location>
</feature>
<dbReference type="EMBL" id="JABCKI010006488">
    <property type="protein sequence ID" value="KAG5634304.1"/>
    <property type="molecule type" value="Genomic_DNA"/>
</dbReference>
<keyword evidence="2" id="KW-1133">Transmembrane helix</keyword>
<evidence type="ECO:0000313" key="5">
    <source>
        <dbReference type="Proteomes" id="UP000717328"/>
    </source>
</evidence>
<evidence type="ECO:0000256" key="1">
    <source>
        <dbReference type="SAM" id="MobiDB-lite"/>
    </source>
</evidence>
<keyword evidence="3" id="KW-0732">Signal</keyword>
<keyword evidence="2" id="KW-0812">Transmembrane</keyword>